<accession>A0A077ZSD0</accession>
<protein>
    <submittedName>
        <fullName evidence="1">Uncharacterized protein</fullName>
    </submittedName>
</protein>
<dbReference type="EMBL" id="CCKQ01001659">
    <property type="protein sequence ID" value="CDW72777.1"/>
    <property type="molecule type" value="Genomic_DNA"/>
</dbReference>
<dbReference type="Proteomes" id="UP000039865">
    <property type="component" value="Unassembled WGS sequence"/>
</dbReference>
<reference evidence="1 2" key="1">
    <citation type="submission" date="2014-06" db="EMBL/GenBank/DDBJ databases">
        <authorList>
            <person name="Swart Estienne"/>
        </authorList>
    </citation>
    <scope>NUCLEOTIDE SEQUENCE [LARGE SCALE GENOMIC DNA]</scope>
    <source>
        <strain evidence="1 2">130c</strain>
    </source>
</reference>
<organism evidence="1 2">
    <name type="scientific">Stylonychia lemnae</name>
    <name type="common">Ciliate</name>
    <dbReference type="NCBI Taxonomy" id="5949"/>
    <lineage>
        <taxon>Eukaryota</taxon>
        <taxon>Sar</taxon>
        <taxon>Alveolata</taxon>
        <taxon>Ciliophora</taxon>
        <taxon>Intramacronucleata</taxon>
        <taxon>Spirotrichea</taxon>
        <taxon>Stichotrichia</taxon>
        <taxon>Sporadotrichida</taxon>
        <taxon>Oxytrichidae</taxon>
        <taxon>Stylonychinae</taxon>
        <taxon>Stylonychia</taxon>
    </lineage>
</organism>
<sequence length="304" mass="35279">MQTSLMSKAEQIFGDLSLLDSTKVMHSHAVVLKDSKLNQIVFGAPGAPCCSLDLYFFNLLRIRAQCMITSGKIVRNDPYAFNTDFHLKKNGLDEDDFFNYLDEQHQQMSTKPLAIITRTLKTNFFEDAIVLKDLRFLKLVITEERIAQEYLKSQEQEWKISQDLVKRRLREDYNIQLTGIQDFNFTKAVEFISQDQELQPILSELGAATFRTQYINNHSTNPVDLLYLGIYNGQADDSQIGLELSTLDQIISQYDLQKQSKLYPQEDGRGKWLLTIWTKRQTELHSQDTIQEIKDKLTQQFECN</sequence>
<gene>
    <name evidence="1" type="primary">Contig5901.g6325</name>
    <name evidence="1" type="ORF">STYLEM_1741</name>
</gene>
<name>A0A077ZSD0_STYLE</name>
<dbReference type="InParanoid" id="A0A077ZSD0"/>
<evidence type="ECO:0000313" key="2">
    <source>
        <dbReference type="Proteomes" id="UP000039865"/>
    </source>
</evidence>
<proteinExistence type="predicted"/>
<evidence type="ECO:0000313" key="1">
    <source>
        <dbReference type="EMBL" id="CDW72777.1"/>
    </source>
</evidence>
<dbReference type="AlphaFoldDB" id="A0A077ZSD0"/>
<keyword evidence="2" id="KW-1185">Reference proteome</keyword>